<reference evidence="4 5" key="1">
    <citation type="submission" date="2018-08" db="EMBL/GenBank/DDBJ databases">
        <title>Genomic Encyclopedia of Archaeal and Bacterial Type Strains, Phase II (KMG-II): from individual species to whole genera.</title>
        <authorList>
            <person name="Goeker M."/>
        </authorList>
    </citation>
    <scope>NUCLEOTIDE SEQUENCE [LARGE SCALE GENOMIC DNA]</scope>
    <source>
        <strain evidence="4 5">DSM 5002</strain>
    </source>
</reference>
<evidence type="ECO:0000313" key="5">
    <source>
        <dbReference type="Proteomes" id="UP000266273"/>
    </source>
</evidence>
<dbReference type="InterPro" id="IPR036059">
    <property type="entry name" value="TldD/PmbA_sf"/>
</dbReference>
<dbReference type="Gene3D" id="3.30.2290.10">
    <property type="entry name" value="PmbA/TldD superfamily"/>
    <property type="match status" value="1"/>
</dbReference>
<proteinExistence type="predicted"/>
<dbReference type="GO" id="GO:0008237">
    <property type="term" value="F:metallopeptidase activity"/>
    <property type="evidence" value="ECO:0007669"/>
    <property type="project" value="InterPro"/>
</dbReference>
<dbReference type="PANTHER" id="PTHR43666:SF1">
    <property type="entry name" value="CONSERVED PROTEIN"/>
    <property type="match status" value="1"/>
</dbReference>
<evidence type="ECO:0000313" key="4">
    <source>
        <dbReference type="EMBL" id="RIA55376.1"/>
    </source>
</evidence>
<keyword evidence="4" id="KW-0378">Hydrolase</keyword>
<dbReference type="AlphaFoldDB" id="A0A397Q1W9"/>
<organism evidence="4 5">
    <name type="scientific">Dichotomicrobium thermohalophilum</name>
    <dbReference type="NCBI Taxonomy" id="933063"/>
    <lineage>
        <taxon>Bacteria</taxon>
        <taxon>Pseudomonadati</taxon>
        <taxon>Pseudomonadota</taxon>
        <taxon>Alphaproteobacteria</taxon>
        <taxon>Hyphomicrobiales</taxon>
        <taxon>Hyphomicrobiaceae</taxon>
        <taxon>Dichotomicrobium</taxon>
    </lineage>
</organism>
<evidence type="ECO:0000259" key="3">
    <source>
        <dbReference type="Pfam" id="PF19290"/>
    </source>
</evidence>
<comment type="caution">
    <text evidence="4">The sequence shown here is derived from an EMBL/GenBank/DDBJ whole genome shotgun (WGS) entry which is preliminary data.</text>
</comment>
<sequence length="444" mass="47261">MLLSREEVERITSRRLAASRADGCIVHVSGSDKVNLRFARNSATSNGARSAVGVTITSQFGQRSGSATVNGLDEDALDAAQRRSEEIARKAPPDPEQMPPPSPQSYASNAAYDTDTAQLETARLAEAAQTAIAAAEAGGVDAAGYAEAGGRFRAVANSAGLFAYERDSIADFTVTARRKDGSWSGWAGGSEHRFDALDPEQIARDAVAKAAHDATPLDLEPGKYTVLLEPSAAGELLRYLMWALDARAVDEGRSWLSSAAGQSKIGQQLLDPSVTITSDPADPLAPSPTFDREGLPHQATVWVEDGVVKTLACSRYWAQRTGRDARPAPAALTMAGGWTSLQDMIRATARGILVTRVWYTNMLDPQSLLLTGLTRDGNFLIENGEIVGPVRNFRFNESLLSMLSNIEAIGPSERIHGGDLHGAPVAVPALLVNNFTFSSRSAGI</sequence>
<dbReference type="OrthoDB" id="9763230at2"/>
<accession>A0A397Q1W9</accession>
<feature type="compositionally biased region" description="Pro residues" evidence="1">
    <location>
        <begin position="94"/>
        <end position="103"/>
    </location>
</feature>
<dbReference type="InterPro" id="IPR035068">
    <property type="entry name" value="TldD/PmbA_N"/>
</dbReference>
<evidence type="ECO:0000256" key="1">
    <source>
        <dbReference type="SAM" id="MobiDB-lite"/>
    </source>
</evidence>
<feature type="domain" description="Metalloprotease TldD/E central" evidence="3">
    <location>
        <begin position="125"/>
        <end position="210"/>
    </location>
</feature>
<dbReference type="Proteomes" id="UP000266273">
    <property type="component" value="Unassembled WGS sequence"/>
</dbReference>
<dbReference type="EMBL" id="QXDF01000001">
    <property type="protein sequence ID" value="RIA55376.1"/>
    <property type="molecule type" value="Genomic_DNA"/>
</dbReference>
<protein>
    <submittedName>
        <fullName evidence="4">Putative Zn-dependent protease</fullName>
    </submittedName>
</protein>
<dbReference type="RefSeq" id="WP_119060286.1">
    <property type="nucleotide sequence ID" value="NZ_QXDF01000001.1"/>
</dbReference>
<dbReference type="SUPFAM" id="SSF111283">
    <property type="entry name" value="Putative modulator of DNA gyrase, PmbA/TldD"/>
    <property type="match status" value="1"/>
</dbReference>
<dbReference type="PANTHER" id="PTHR43666">
    <property type="entry name" value="TLDD PROTEIN"/>
    <property type="match status" value="1"/>
</dbReference>
<dbReference type="InterPro" id="IPR045569">
    <property type="entry name" value="Metalloprtase-TldD/E_C"/>
</dbReference>
<feature type="domain" description="Metalloprotease TldD/E C-terminal" evidence="2">
    <location>
        <begin position="221"/>
        <end position="438"/>
    </location>
</feature>
<dbReference type="InterPro" id="IPR045570">
    <property type="entry name" value="Metalloprtase-TldD/E_cen_dom"/>
</dbReference>
<name>A0A397Q1W9_9HYPH</name>
<keyword evidence="5" id="KW-1185">Reference proteome</keyword>
<dbReference type="Pfam" id="PF19290">
    <property type="entry name" value="PmbA_TldD_2nd"/>
    <property type="match status" value="1"/>
</dbReference>
<dbReference type="Pfam" id="PF19289">
    <property type="entry name" value="PmbA_TldD_3rd"/>
    <property type="match status" value="1"/>
</dbReference>
<feature type="region of interest" description="Disordered" evidence="1">
    <location>
        <begin position="88"/>
        <end position="109"/>
    </location>
</feature>
<gene>
    <name evidence="4" type="ORF">BXY53_0439</name>
</gene>
<dbReference type="GO" id="GO:0006508">
    <property type="term" value="P:proteolysis"/>
    <property type="evidence" value="ECO:0007669"/>
    <property type="project" value="UniProtKB-KW"/>
</dbReference>
<evidence type="ECO:0000259" key="2">
    <source>
        <dbReference type="Pfam" id="PF19289"/>
    </source>
</evidence>
<keyword evidence="4" id="KW-0645">Protease</keyword>